<dbReference type="InterPro" id="IPR012340">
    <property type="entry name" value="NA-bd_OB-fold"/>
</dbReference>
<reference evidence="2 4" key="2">
    <citation type="journal article" date="2014" name="BMC Genomics">
        <title>An improved genome release (version Mt4.0) for the model legume Medicago truncatula.</title>
        <authorList>
            <person name="Tang H."/>
            <person name="Krishnakumar V."/>
            <person name="Bidwell S."/>
            <person name="Rosen B."/>
            <person name="Chan A."/>
            <person name="Zhou S."/>
            <person name="Gentzbittel L."/>
            <person name="Childs K.L."/>
            <person name="Yandell M."/>
            <person name="Gundlach H."/>
            <person name="Mayer K.F."/>
            <person name="Schwartz D.C."/>
            <person name="Town C.D."/>
        </authorList>
    </citation>
    <scope>GENOME REANNOTATION</scope>
    <source>
        <strain evidence="3 4">cv. Jemalong A17</strain>
    </source>
</reference>
<proteinExistence type="predicted"/>
<dbReference type="AlphaFoldDB" id="G7J179"/>
<dbReference type="GO" id="GO:0003684">
    <property type="term" value="F:damaged DNA binding"/>
    <property type="evidence" value="ECO:0000318"/>
    <property type="project" value="GO_Central"/>
</dbReference>
<dbReference type="GO" id="GO:0043047">
    <property type="term" value="F:single-stranded telomeric DNA binding"/>
    <property type="evidence" value="ECO:0000318"/>
    <property type="project" value="GO_Central"/>
</dbReference>
<accession>A0A0C3VF72</accession>
<keyword evidence="4" id="KW-1185">Reference proteome</keyword>
<reference evidence="3" key="3">
    <citation type="submission" date="2015-04" db="UniProtKB">
        <authorList>
            <consortium name="EnsemblPlants"/>
        </authorList>
    </citation>
    <scope>IDENTIFICATION</scope>
    <source>
        <strain evidence="3">cv. Jemalong A17</strain>
    </source>
</reference>
<dbReference type="GO" id="GO:0005662">
    <property type="term" value="C:DNA replication factor A complex"/>
    <property type="evidence" value="ECO:0000318"/>
    <property type="project" value="GO_Central"/>
</dbReference>
<feature type="domain" description="Replication protein A 70 kDa DNA-binding subunit B/D first OB fold" evidence="1">
    <location>
        <begin position="6"/>
        <end position="108"/>
    </location>
</feature>
<gene>
    <name evidence="3" type="primary">11408689</name>
    <name evidence="2" type="ordered locus">MTR_3g044760</name>
</gene>
<reference evidence="2 4" key="1">
    <citation type="journal article" date="2011" name="Nature">
        <title>The Medicago genome provides insight into the evolution of rhizobial symbioses.</title>
        <authorList>
            <person name="Young N.D."/>
            <person name="Debelle F."/>
            <person name="Oldroyd G.E."/>
            <person name="Geurts R."/>
            <person name="Cannon S.B."/>
            <person name="Udvardi M.K."/>
            <person name="Benedito V.A."/>
            <person name="Mayer K.F."/>
            <person name="Gouzy J."/>
            <person name="Schoof H."/>
            <person name="Van de Peer Y."/>
            <person name="Proost S."/>
            <person name="Cook D.R."/>
            <person name="Meyers B.C."/>
            <person name="Spannagl M."/>
            <person name="Cheung F."/>
            <person name="De Mita S."/>
            <person name="Krishnakumar V."/>
            <person name="Gundlach H."/>
            <person name="Zhou S."/>
            <person name="Mudge J."/>
            <person name="Bharti A.K."/>
            <person name="Murray J.D."/>
            <person name="Naoumkina M.A."/>
            <person name="Rosen B."/>
            <person name="Silverstein K.A."/>
            <person name="Tang H."/>
            <person name="Rombauts S."/>
            <person name="Zhao P.X."/>
            <person name="Zhou P."/>
            <person name="Barbe V."/>
            <person name="Bardou P."/>
            <person name="Bechner M."/>
            <person name="Bellec A."/>
            <person name="Berger A."/>
            <person name="Berges H."/>
            <person name="Bidwell S."/>
            <person name="Bisseling T."/>
            <person name="Choisne N."/>
            <person name="Couloux A."/>
            <person name="Denny R."/>
            <person name="Deshpande S."/>
            <person name="Dai X."/>
            <person name="Doyle J.J."/>
            <person name="Dudez A.M."/>
            <person name="Farmer A.D."/>
            <person name="Fouteau S."/>
            <person name="Franken C."/>
            <person name="Gibelin C."/>
            <person name="Gish J."/>
            <person name="Goldstein S."/>
            <person name="Gonzalez A.J."/>
            <person name="Green P.J."/>
            <person name="Hallab A."/>
            <person name="Hartog M."/>
            <person name="Hua A."/>
            <person name="Humphray S.J."/>
            <person name="Jeong D.H."/>
            <person name="Jing Y."/>
            <person name="Jocker A."/>
            <person name="Kenton S.M."/>
            <person name="Kim D.J."/>
            <person name="Klee K."/>
            <person name="Lai H."/>
            <person name="Lang C."/>
            <person name="Lin S."/>
            <person name="Macmil S.L."/>
            <person name="Magdelenat G."/>
            <person name="Matthews L."/>
            <person name="McCorrison J."/>
            <person name="Monaghan E.L."/>
            <person name="Mun J.H."/>
            <person name="Najar F.Z."/>
            <person name="Nicholson C."/>
            <person name="Noirot C."/>
            <person name="O'Bleness M."/>
            <person name="Paule C.R."/>
            <person name="Poulain J."/>
            <person name="Prion F."/>
            <person name="Qin B."/>
            <person name="Qu C."/>
            <person name="Retzel E.F."/>
            <person name="Riddle C."/>
            <person name="Sallet E."/>
            <person name="Samain S."/>
            <person name="Samson N."/>
            <person name="Sanders I."/>
            <person name="Saurat O."/>
            <person name="Scarpelli C."/>
            <person name="Schiex T."/>
            <person name="Segurens B."/>
            <person name="Severin A.J."/>
            <person name="Sherrier D.J."/>
            <person name="Shi R."/>
            <person name="Sims S."/>
            <person name="Singer S.R."/>
            <person name="Sinharoy S."/>
            <person name="Sterck L."/>
            <person name="Viollet A."/>
            <person name="Wang B.B."/>
            <person name="Wang K."/>
            <person name="Wang M."/>
            <person name="Wang X."/>
            <person name="Warfsmann J."/>
            <person name="Weissenbach J."/>
            <person name="White D.D."/>
            <person name="White J.D."/>
            <person name="Wiley G.B."/>
            <person name="Wincker P."/>
            <person name="Xing Y."/>
            <person name="Yang L."/>
            <person name="Yao Z."/>
            <person name="Ying F."/>
            <person name="Zhai J."/>
            <person name="Zhou L."/>
            <person name="Zuber A."/>
            <person name="Denarie J."/>
            <person name="Dixon R.A."/>
            <person name="May G.D."/>
            <person name="Schwartz D.C."/>
            <person name="Rogers J."/>
            <person name="Quetier F."/>
            <person name="Town C.D."/>
            <person name="Roe B.A."/>
        </authorList>
    </citation>
    <scope>NUCLEOTIDE SEQUENCE [LARGE SCALE GENOMIC DNA]</scope>
    <source>
        <strain evidence="2">A17</strain>
        <strain evidence="3 4">cv. Jemalong A17</strain>
    </source>
</reference>
<dbReference type="EnsemblPlants" id="AES70016">
    <property type="protein sequence ID" value="AES70016"/>
    <property type="gene ID" value="MTR_3g044760"/>
</dbReference>
<dbReference type="HOGENOM" id="CLU_617330_0_0_1"/>
<dbReference type="CDD" id="cd04480">
    <property type="entry name" value="RPA1_DBD_A_like"/>
    <property type="match status" value="1"/>
</dbReference>
<name>G7J179_MEDTR</name>
<dbReference type="GO" id="GO:0051321">
    <property type="term" value="P:meiotic cell cycle"/>
    <property type="evidence" value="ECO:0000318"/>
    <property type="project" value="GO_Central"/>
</dbReference>
<sequence>MSPPITSLLNVRPPRMAWNIRVRVVRLWRIMSSLVRGRVIFMEMVLLDQDGNRIQATIPPDCVDRFQNTFHENRVYMFSNFKVLPNDRSTRVTSHNHRLKLWEETVVVNHDGYIIQRFGFSFFSSAQILEHQHGCGHLIDVFGLLTSLHYDFVVDARQNLATIARGTIECVLYGRFIGFFKGLLSRFGSALPVVVIQFAKICKERGRVVVRSVRDISRIMLDPPVAEVARWKNGLVLSLRRYDIDRVHVNPSINEFESSQFNRSFPRKTLEGLLATPEEGLFVVLAKGLGFTLGEAGMKILKGRSVLFIVKKARQNTEANGELMEVVQRAQDLIQVVHLTDDEAAIQRYHLFGDNYTPLKCMFKPAFTIVTPSWVSRKLFSKVNPFAMESEVEHDLESPSGFYPSLATLLSCTNDPLGPNDQVLSLRSRSDDEAPNVLPGNGSI</sequence>
<dbReference type="GO" id="GO:0006289">
    <property type="term" value="P:nucleotide-excision repair"/>
    <property type="evidence" value="ECO:0000318"/>
    <property type="project" value="GO_Central"/>
</dbReference>
<dbReference type="STRING" id="3880.G7J179"/>
<dbReference type="EMBL" id="CM001219">
    <property type="protein sequence ID" value="AES70016.2"/>
    <property type="molecule type" value="Genomic_DNA"/>
</dbReference>
<dbReference type="PaxDb" id="3880-AES70016"/>
<dbReference type="GO" id="GO:0006260">
    <property type="term" value="P:DNA replication"/>
    <property type="evidence" value="ECO:0000318"/>
    <property type="project" value="GO_Central"/>
</dbReference>
<dbReference type="GO" id="GO:0000724">
    <property type="term" value="P:double-strand break repair via homologous recombination"/>
    <property type="evidence" value="ECO:0000318"/>
    <property type="project" value="GO_Central"/>
</dbReference>
<dbReference type="eggNOG" id="KOG0851">
    <property type="taxonomic scope" value="Eukaryota"/>
</dbReference>
<accession>G7J179</accession>
<dbReference type="Pfam" id="PF02721">
    <property type="entry name" value="DUF223"/>
    <property type="match status" value="1"/>
</dbReference>
<evidence type="ECO:0000313" key="3">
    <source>
        <dbReference type="EnsemblPlants" id="AES70016"/>
    </source>
</evidence>
<dbReference type="Proteomes" id="UP000002051">
    <property type="component" value="Chromosome 3"/>
</dbReference>
<dbReference type="Gene3D" id="2.40.50.140">
    <property type="entry name" value="Nucleic acid-binding proteins"/>
    <property type="match status" value="1"/>
</dbReference>
<dbReference type="GO" id="GO:0007004">
    <property type="term" value="P:telomere maintenance via telomerase"/>
    <property type="evidence" value="ECO:0000318"/>
    <property type="project" value="GO_Central"/>
</dbReference>
<dbReference type="PANTHER" id="PTHR47165">
    <property type="entry name" value="OS03G0429900 PROTEIN"/>
    <property type="match status" value="1"/>
</dbReference>
<protein>
    <submittedName>
        <fullName evidence="2">DUF223 domain protein</fullName>
    </submittedName>
</protein>
<evidence type="ECO:0000313" key="2">
    <source>
        <dbReference type="EMBL" id="AES70016.2"/>
    </source>
</evidence>
<organism evidence="2 4">
    <name type="scientific">Medicago truncatula</name>
    <name type="common">Barrel medic</name>
    <name type="synonym">Medicago tribuloides</name>
    <dbReference type="NCBI Taxonomy" id="3880"/>
    <lineage>
        <taxon>Eukaryota</taxon>
        <taxon>Viridiplantae</taxon>
        <taxon>Streptophyta</taxon>
        <taxon>Embryophyta</taxon>
        <taxon>Tracheophyta</taxon>
        <taxon>Spermatophyta</taxon>
        <taxon>Magnoliopsida</taxon>
        <taxon>eudicotyledons</taxon>
        <taxon>Gunneridae</taxon>
        <taxon>Pentapetalae</taxon>
        <taxon>rosids</taxon>
        <taxon>fabids</taxon>
        <taxon>Fabales</taxon>
        <taxon>Fabaceae</taxon>
        <taxon>Papilionoideae</taxon>
        <taxon>50 kb inversion clade</taxon>
        <taxon>NPAAA clade</taxon>
        <taxon>Hologalegina</taxon>
        <taxon>IRL clade</taxon>
        <taxon>Trifolieae</taxon>
        <taxon>Medicago</taxon>
    </lineage>
</organism>
<evidence type="ECO:0000313" key="4">
    <source>
        <dbReference type="Proteomes" id="UP000002051"/>
    </source>
</evidence>
<dbReference type="OrthoDB" id="1744497at2759"/>
<dbReference type="PANTHER" id="PTHR47165:SF4">
    <property type="entry name" value="OS03G0429900 PROTEIN"/>
    <property type="match status" value="1"/>
</dbReference>
<dbReference type="InterPro" id="IPR003871">
    <property type="entry name" value="RFA1B/D_OB_1st"/>
</dbReference>
<dbReference type="SUPFAM" id="SSF50249">
    <property type="entry name" value="Nucleic acid-binding proteins"/>
    <property type="match status" value="1"/>
</dbReference>
<evidence type="ECO:0000259" key="1">
    <source>
        <dbReference type="Pfam" id="PF02721"/>
    </source>
</evidence>